<organism evidence="1 2">
    <name type="scientific">Labedella gwakjiensis</name>
    <dbReference type="NCBI Taxonomy" id="390269"/>
    <lineage>
        <taxon>Bacteria</taxon>
        <taxon>Bacillati</taxon>
        <taxon>Actinomycetota</taxon>
        <taxon>Actinomycetes</taxon>
        <taxon>Micrococcales</taxon>
        <taxon>Microbacteriaceae</taxon>
        <taxon>Labedella</taxon>
    </lineage>
</organism>
<reference evidence="1 2" key="1">
    <citation type="submission" date="2018-12" db="EMBL/GenBank/DDBJ databases">
        <authorList>
            <person name="hu s."/>
            <person name="Xu Y."/>
            <person name="Xu B."/>
            <person name="Li F."/>
        </authorList>
    </citation>
    <scope>NUCLEOTIDE SEQUENCE [LARGE SCALE GENOMIC DNA]</scope>
    <source>
        <strain evidence="1 2">KSW2-17</strain>
    </source>
</reference>
<protein>
    <submittedName>
        <fullName evidence="1">Uncharacterized protein</fullName>
    </submittedName>
</protein>
<sequence>MPDIHVASVAAVRRGNRSVSGSRSCLISPVPARVADAPGVGSAAGVEHAVRRLAAATTITVIARRRWGVGIADLRS</sequence>
<dbReference type="EMBL" id="RZGY01000001">
    <property type="protein sequence ID" value="RUQ87434.1"/>
    <property type="molecule type" value="Genomic_DNA"/>
</dbReference>
<evidence type="ECO:0000313" key="2">
    <source>
        <dbReference type="Proteomes" id="UP000268291"/>
    </source>
</evidence>
<comment type="caution">
    <text evidence="1">The sequence shown here is derived from an EMBL/GenBank/DDBJ whole genome shotgun (WGS) entry which is preliminary data.</text>
</comment>
<proteinExistence type="predicted"/>
<name>A0ABY0CCJ4_9MICO</name>
<gene>
    <name evidence="1" type="ORF">ELQ93_11125</name>
</gene>
<dbReference type="Proteomes" id="UP000268291">
    <property type="component" value="Unassembled WGS sequence"/>
</dbReference>
<accession>A0ABY0CCJ4</accession>
<evidence type="ECO:0000313" key="1">
    <source>
        <dbReference type="EMBL" id="RUQ87434.1"/>
    </source>
</evidence>
<keyword evidence="2" id="KW-1185">Reference proteome</keyword>